<accession>A0A4U0X7P7</accession>
<evidence type="ECO:0000259" key="6">
    <source>
        <dbReference type="Pfam" id="PF02900"/>
    </source>
</evidence>
<comment type="caution">
    <text evidence="7">The sequence shown here is derived from an EMBL/GenBank/DDBJ whole genome shotgun (WGS) entry which is preliminary data.</text>
</comment>
<evidence type="ECO:0000256" key="4">
    <source>
        <dbReference type="ARBA" id="ARBA00022833"/>
    </source>
</evidence>
<gene>
    <name evidence="7" type="ORF">B0A55_07753</name>
</gene>
<dbReference type="SUPFAM" id="SSF53213">
    <property type="entry name" value="LigB-like"/>
    <property type="match status" value="1"/>
</dbReference>
<dbReference type="InterPro" id="IPR014436">
    <property type="entry name" value="Extradiol_dOase_DODA"/>
</dbReference>
<feature type="domain" description="Extradiol ring-cleavage dioxygenase class III enzyme subunit B" evidence="6">
    <location>
        <begin position="3"/>
        <end position="188"/>
    </location>
</feature>
<evidence type="ECO:0000313" key="8">
    <source>
        <dbReference type="Proteomes" id="UP000309340"/>
    </source>
</evidence>
<dbReference type="InterPro" id="IPR004183">
    <property type="entry name" value="Xdiol_dOase_suB"/>
</dbReference>
<name>A0A4U0X7P7_9PEZI</name>
<dbReference type="GO" id="GO:0008270">
    <property type="term" value="F:zinc ion binding"/>
    <property type="evidence" value="ECO:0007669"/>
    <property type="project" value="InterPro"/>
</dbReference>
<dbReference type="GO" id="GO:0016702">
    <property type="term" value="F:oxidoreductase activity, acting on single donors with incorporation of molecular oxygen, incorporation of two atoms of oxygen"/>
    <property type="evidence" value="ECO:0007669"/>
    <property type="project" value="UniProtKB-ARBA"/>
</dbReference>
<keyword evidence="8" id="KW-1185">Reference proteome</keyword>
<dbReference type="EMBL" id="NAJQ01000304">
    <property type="protein sequence ID" value="TKA72554.1"/>
    <property type="molecule type" value="Genomic_DNA"/>
</dbReference>
<proteinExistence type="inferred from homology"/>
<organism evidence="7 8">
    <name type="scientific">Friedmanniomyces simplex</name>
    <dbReference type="NCBI Taxonomy" id="329884"/>
    <lineage>
        <taxon>Eukaryota</taxon>
        <taxon>Fungi</taxon>
        <taxon>Dikarya</taxon>
        <taxon>Ascomycota</taxon>
        <taxon>Pezizomycotina</taxon>
        <taxon>Dothideomycetes</taxon>
        <taxon>Dothideomycetidae</taxon>
        <taxon>Mycosphaerellales</taxon>
        <taxon>Teratosphaeriaceae</taxon>
        <taxon>Friedmanniomyces</taxon>
    </lineage>
</organism>
<keyword evidence="4" id="KW-0862">Zinc</keyword>
<comment type="cofactor">
    <cofactor evidence="1">
        <name>Zn(2+)</name>
        <dbReference type="ChEBI" id="CHEBI:29105"/>
    </cofactor>
</comment>
<evidence type="ECO:0000256" key="3">
    <source>
        <dbReference type="ARBA" id="ARBA00022723"/>
    </source>
</evidence>
<evidence type="ECO:0000256" key="5">
    <source>
        <dbReference type="ARBA" id="ARBA00023002"/>
    </source>
</evidence>
<evidence type="ECO:0000313" key="7">
    <source>
        <dbReference type="EMBL" id="TKA72554.1"/>
    </source>
</evidence>
<sequence>MALIYDFYGFPPHYYKVEYPNRGSPELAACIVEKLESAGIEVDKTRRGLDHGVWVGFVAAFSPKDNPLDVPIVQVSLYDNEDLNQHYRLGQALEGLRDQGILIIGAGMAVHNLHDFRALRSTGKTGVLPYASTFDKALKDAVTASPKDRQAGMLNLQKRNDFSQAHPSLDHILPMYVAAGAAGLDTGEQLWTLPEGSLNWAQYRFGEGATEAA</sequence>
<comment type="similarity">
    <text evidence="2">Belongs to the DODA-type extradiol aromatic ring-opening dioxygenase family.</text>
</comment>
<keyword evidence="3" id="KW-0479">Metal-binding</keyword>
<dbReference type="PANTHER" id="PTHR30096:SF0">
    <property type="entry name" value="4,5-DOPA DIOXYGENASE EXTRADIOL-LIKE PROTEIN"/>
    <property type="match status" value="1"/>
</dbReference>
<keyword evidence="5" id="KW-0560">Oxidoreductase</keyword>
<evidence type="ECO:0000256" key="1">
    <source>
        <dbReference type="ARBA" id="ARBA00001947"/>
    </source>
</evidence>
<reference evidence="7 8" key="1">
    <citation type="submission" date="2017-03" db="EMBL/GenBank/DDBJ databases">
        <title>Genomes of endolithic fungi from Antarctica.</title>
        <authorList>
            <person name="Coleine C."/>
            <person name="Masonjones S."/>
            <person name="Stajich J.E."/>
        </authorList>
    </citation>
    <scope>NUCLEOTIDE SEQUENCE [LARGE SCALE GENOMIC DNA]</scope>
    <source>
        <strain evidence="7 8">CCFEE 5184</strain>
    </source>
</reference>
<dbReference type="Pfam" id="PF02900">
    <property type="entry name" value="LigB"/>
    <property type="match status" value="1"/>
</dbReference>
<dbReference type="OrthoDB" id="7396853at2759"/>
<dbReference type="CDD" id="cd07363">
    <property type="entry name" value="45_DOPA_Dioxygenase"/>
    <property type="match status" value="1"/>
</dbReference>
<dbReference type="PANTHER" id="PTHR30096">
    <property type="entry name" value="4,5-DOPA DIOXYGENASE EXTRADIOL-LIKE PROTEIN"/>
    <property type="match status" value="1"/>
</dbReference>
<dbReference type="PIRSF" id="PIRSF006157">
    <property type="entry name" value="Doxgns_DODA"/>
    <property type="match status" value="1"/>
</dbReference>
<evidence type="ECO:0000256" key="2">
    <source>
        <dbReference type="ARBA" id="ARBA00007581"/>
    </source>
</evidence>
<dbReference type="Gene3D" id="3.40.830.10">
    <property type="entry name" value="LigB-like"/>
    <property type="match status" value="1"/>
</dbReference>
<dbReference type="AlphaFoldDB" id="A0A4U0X7P7"/>
<dbReference type="GO" id="GO:0008198">
    <property type="term" value="F:ferrous iron binding"/>
    <property type="evidence" value="ECO:0007669"/>
    <property type="project" value="InterPro"/>
</dbReference>
<protein>
    <recommendedName>
        <fullName evidence="6">Extradiol ring-cleavage dioxygenase class III enzyme subunit B domain-containing protein</fullName>
    </recommendedName>
</protein>
<dbReference type="Proteomes" id="UP000309340">
    <property type="component" value="Unassembled WGS sequence"/>
</dbReference>